<protein>
    <submittedName>
        <fullName evidence="1">Uncharacterized protein</fullName>
    </submittedName>
</protein>
<sequence>MTGWNRYAWSYLSAVLDVDREFPARVDVGAATAAELADRLLAGDERRPTFVRDAPNSGGALTVRRYTVGWGNHSVSLPLPVPNRPRAASGATGDDLGPREAVFERLAAVSNGNRGVAADIWERCGGRRDEVRPADLVAAGADADLTHEGAFCLRLVLSKGEVDREELAAVVGERTDRVLRRLARTELVAVDQGRVSLVPAGVPTAVTATERWGIP</sequence>
<dbReference type="Proteomes" id="UP000236584">
    <property type="component" value="Chromosome"/>
</dbReference>
<name>A0A2I8VND6_9EURY</name>
<evidence type="ECO:0000313" key="2">
    <source>
        <dbReference type="Proteomes" id="UP000236584"/>
    </source>
</evidence>
<keyword evidence="2" id="KW-1185">Reference proteome</keyword>
<reference evidence="1 2" key="1">
    <citation type="submission" date="2018-01" db="EMBL/GenBank/DDBJ databases">
        <title>Complete genome sequence of Salinigranum rubrum GX10T, an extremely halophilic archaeon isolated from a marine solar saltern.</title>
        <authorList>
            <person name="Han S."/>
        </authorList>
    </citation>
    <scope>NUCLEOTIDE SEQUENCE [LARGE SCALE GENOMIC DNA]</scope>
    <source>
        <strain evidence="1 2">GX10</strain>
    </source>
</reference>
<organism evidence="1 2">
    <name type="scientific">Salinigranum rubrum</name>
    <dbReference type="NCBI Taxonomy" id="755307"/>
    <lineage>
        <taxon>Archaea</taxon>
        <taxon>Methanobacteriati</taxon>
        <taxon>Methanobacteriota</taxon>
        <taxon>Stenosarchaea group</taxon>
        <taxon>Halobacteria</taxon>
        <taxon>Halobacteriales</taxon>
        <taxon>Haloferacaceae</taxon>
        <taxon>Salinigranum</taxon>
    </lineage>
</organism>
<evidence type="ECO:0000313" key="1">
    <source>
        <dbReference type="EMBL" id="AUV83433.1"/>
    </source>
</evidence>
<dbReference type="AlphaFoldDB" id="A0A2I8VND6"/>
<gene>
    <name evidence="1" type="ORF">C2R22_18765</name>
</gene>
<dbReference type="RefSeq" id="WP_103427122.1">
    <property type="nucleotide sequence ID" value="NZ_CP026309.1"/>
</dbReference>
<dbReference type="EMBL" id="CP026309">
    <property type="protein sequence ID" value="AUV83433.1"/>
    <property type="molecule type" value="Genomic_DNA"/>
</dbReference>
<dbReference type="KEGG" id="srub:C2R22_18765"/>
<accession>A0A2I8VND6</accession>
<dbReference type="OrthoDB" id="326898at2157"/>
<proteinExistence type="predicted"/>
<dbReference type="GeneID" id="35594179"/>